<evidence type="ECO:0000256" key="4">
    <source>
        <dbReference type="ARBA" id="ARBA00023015"/>
    </source>
</evidence>
<keyword evidence="4 8" id="KW-0805">Transcription regulation</keyword>
<comment type="similarity">
    <text evidence="2 8">Belongs to the Mediator complex subunit 13 family.</text>
</comment>
<dbReference type="GO" id="GO:0003712">
    <property type="term" value="F:transcription coregulator activity"/>
    <property type="evidence" value="ECO:0007669"/>
    <property type="project" value="InterPro"/>
</dbReference>
<evidence type="ECO:0000256" key="2">
    <source>
        <dbReference type="ARBA" id="ARBA00009354"/>
    </source>
</evidence>
<feature type="compositionally biased region" description="Low complexity" evidence="9">
    <location>
        <begin position="510"/>
        <end position="524"/>
    </location>
</feature>
<comment type="subcellular location">
    <subcellularLocation>
        <location evidence="1 8">Nucleus</location>
    </subcellularLocation>
</comment>
<evidence type="ECO:0000256" key="7">
    <source>
        <dbReference type="ARBA" id="ARBA00023242"/>
    </source>
</evidence>
<evidence type="ECO:0000256" key="6">
    <source>
        <dbReference type="ARBA" id="ARBA00023163"/>
    </source>
</evidence>
<feature type="compositionally biased region" description="Basic and acidic residues" evidence="9">
    <location>
        <begin position="455"/>
        <end position="467"/>
    </location>
</feature>
<dbReference type="RefSeq" id="XP_060121545.1">
    <property type="nucleotide sequence ID" value="XM_060265562.1"/>
</dbReference>
<evidence type="ECO:0000256" key="1">
    <source>
        <dbReference type="ARBA" id="ARBA00004123"/>
    </source>
</evidence>
<protein>
    <recommendedName>
        <fullName evidence="8">Mediator of RNA polymerase II transcription subunit 13</fullName>
    </recommendedName>
    <alternativeName>
        <fullName evidence="8">Mediator complex subunit 13</fullName>
    </alternativeName>
</protein>
<keyword evidence="3 8" id="KW-0678">Repressor</keyword>
<dbReference type="Proteomes" id="UP001217754">
    <property type="component" value="Chromosome 2"/>
</dbReference>
<evidence type="ECO:0000256" key="3">
    <source>
        <dbReference type="ARBA" id="ARBA00022491"/>
    </source>
</evidence>
<feature type="domain" description="Mediator complex subunit Med13 C-terminal" evidence="10">
    <location>
        <begin position="796"/>
        <end position="919"/>
    </location>
</feature>
<evidence type="ECO:0000256" key="9">
    <source>
        <dbReference type="SAM" id="MobiDB-lite"/>
    </source>
</evidence>
<feature type="compositionally biased region" description="Basic and acidic residues" evidence="9">
    <location>
        <begin position="482"/>
        <end position="491"/>
    </location>
</feature>
<gene>
    <name evidence="11" type="ORF">MJAP1_001609</name>
</gene>
<dbReference type="AlphaFoldDB" id="A0AAF0F5D4"/>
<accession>A0AAF0F5D4</accession>
<name>A0AAF0F5D4_9BASI</name>
<comment type="subunit">
    <text evidence="8">Component of the SRB8-11 complex, which itself associates with the Mediator complex.</text>
</comment>
<keyword evidence="7 8" id="KW-0539">Nucleus</keyword>
<feature type="compositionally biased region" description="Polar residues" evidence="9">
    <location>
        <begin position="497"/>
        <end position="509"/>
    </location>
</feature>
<evidence type="ECO:0000313" key="12">
    <source>
        <dbReference type="Proteomes" id="UP001217754"/>
    </source>
</evidence>
<evidence type="ECO:0000256" key="5">
    <source>
        <dbReference type="ARBA" id="ARBA00023159"/>
    </source>
</evidence>
<dbReference type="GO" id="GO:0016592">
    <property type="term" value="C:mediator complex"/>
    <property type="evidence" value="ECO:0007669"/>
    <property type="project" value="InterPro"/>
</dbReference>
<comment type="function">
    <text evidence="8">Component of the SRB8-11 complex. The SRB8-11 complex is a regulatory module of the Mediator complex which is itself involved in regulation of basal and activated RNA polymerase II-dependent transcription. The SRB8-11 complex may be involved in the transcriptional repression of a subset of genes regulated by Mediator. It may inhibit the association of the Mediator complex with RNA polymerase II to form the holoenzyme complex.</text>
</comment>
<feature type="region of interest" description="Disordered" evidence="9">
    <location>
        <begin position="383"/>
        <end position="425"/>
    </location>
</feature>
<sequence length="1020" mass="109215">MVDEGGDRRSGPRVACAWASARLAGAPGNIAWRKLVPASGTGGAHDALAAAAHQVQRQAAAARALCSSPSAPALVLELIRYAPLYTLEITDAQSGALWLFDRPDGSSAVLDHALEGLQVAASGTFSVQDRGKGSAERAFLDAIGASAADLYADSAVAEQHSGVRCSHGVFLQDRCEIVQFRAHTTPSALVIRMYTQPLPWTALAADYEPCTRQEGARVGETELLLLPSLVHATFLGAAPDVPPTRLTEALQPTLSQVPGDDHGYVLVRAPIHAPPPLMPADALDMGLDHGVDALAVTLLWPAALCLQPKNRHEAPSAPLVPLGEQSVAALLQSARRPPPEPHAPPTPTVELVQGPGAPQADGLEEDIFQGIGQLTEDDFRFFGDPVLPGPDAAQIVQGPGAPFSLDVEHSSAAPSSLDVDEKSESLPSLAHDAELLPPPGPELLEPTPYLAVSPERGRRADKYDVHGKFYTPVSRDRLKRPHSSDQDERRTAMRASPRTQTGTPQSIAWSSPSTQRSPSVSSSSESDEQDDRPPAVRAAMLRRLHTSTWRPYEGEGVRTSSPASERAVLAYAALGGACKALSMPPPLAWDALKTPCEAVAVAAPRALVGCQRAIVEVDLAALAQWPTLGLEPADGPKRMHVCAVLVGDVDAEAVHQWMVGLQRAYSRLRLGVLVLSDLFFFRSAQLEHRHSGPAVLLDAFQTATPADARAVLLVHAPDTASERAAEHGYEMWHRAYAVLPLPRAAVQPESLQDPQRLAKQARILYDAAPRANANVRPAVALSPAHYDACRFLRARCALRLAPAGPRDVLQHGAVLHVAYDVCRRANGATVRMCGIDDRAQRTFMHTWAASGARTDVARIWEVVRTEMRVAPDVAWHVVLCRAGAMPLDEVEAWEQARPSEPAQTLLDVVVACVELGAPLLEALPHTDGLWSVHAPVPMAVGDTPTLGLRTAHVACGARIDEAWTVHLVHVYPADASRQNALDAYLADVVLHLGALQHVTTLRWPVCRGTLPWHLAVLSIP</sequence>
<dbReference type="InterPro" id="IPR009401">
    <property type="entry name" value="Med13_C"/>
</dbReference>
<keyword evidence="6 8" id="KW-0804">Transcription</keyword>
<reference evidence="11" key="1">
    <citation type="submission" date="2023-03" db="EMBL/GenBank/DDBJ databases">
        <title>Mating type loci evolution in Malassezia.</title>
        <authorList>
            <person name="Coelho M.A."/>
        </authorList>
    </citation>
    <scope>NUCLEOTIDE SEQUENCE</scope>
    <source>
        <strain evidence="11">CBS 9431</strain>
    </source>
</reference>
<keyword evidence="5 8" id="KW-0010">Activator</keyword>
<proteinExistence type="inferred from homology"/>
<dbReference type="Pfam" id="PF06333">
    <property type="entry name" value="Med13_C"/>
    <property type="match status" value="1"/>
</dbReference>
<evidence type="ECO:0000256" key="8">
    <source>
        <dbReference type="RuleBase" id="RU364134"/>
    </source>
</evidence>
<evidence type="ECO:0000313" key="11">
    <source>
        <dbReference type="EMBL" id="WFD38648.1"/>
    </source>
</evidence>
<dbReference type="EMBL" id="CP119959">
    <property type="protein sequence ID" value="WFD38648.1"/>
    <property type="molecule type" value="Genomic_DNA"/>
</dbReference>
<dbReference type="GeneID" id="85225258"/>
<feature type="region of interest" description="Disordered" evidence="9">
    <location>
        <begin position="453"/>
        <end position="534"/>
    </location>
</feature>
<keyword evidence="12" id="KW-1185">Reference proteome</keyword>
<evidence type="ECO:0000259" key="10">
    <source>
        <dbReference type="Pfam" id="PF06333"/>
    </source>
</evidence>
<dbReference type="GO" id="GO:0006357">
    <property type="term" value="P:regulation of transcription by RNA polymerase II"/>
    <property type="evidence" value="ECO:0007669"/>
    <property type="project" value="InterPro"/>
</dbReference>
<organism evidence="11 12">
    <name type="scientific">Malassezia japonica</name>
    <dbReference type="NCBI Taxonomy" id="223818"/>
    <lineage>
        <taxon>Eukaryota</taxon>
        <taxon>Fungi</taxon>
        <taxon>Dikarya</taxon>
        <taxon>Basidiomycota</taxon>
        <taxon>Ustilaginomycotina</taxon>
        <taxon>Malasseziomycetes</taxon>
        <taxon>Malasseziales</taxon>
        <taxon>Malasseziaceae</taxon>
        <taxon>Malassezia</taxon>
    </lineage>
</organism>